<name>A0A1Q2L2L6_9BACL</name>
<dbReference type="RefSeq" id="WP_077590595.1">
    <property type="nucleotide sequence ID" value="NZ_CP019640.1"/>
</dbReference>
<sequence>MDNNRIQAVRDESWNRIVGRLMKDVDLFEGIKEVCRHFKVGAAQFQCLGSLQYATYLQIIRGDEPGLVRYSGKKQTGSAVEILSGSGFVGTGEDGELDVHFHGMVVDCDQQITGGHFLDGENPTAVTVEFIIFPIENVRLQRGVDPYWQAPIFSFYSKEGAENGDSGAVSTKIGERLS</sequence>
<proteinExistence type="predicted"/>
<protein>
    <submittedName>
        <fullName evidence="2">DNA-binding protein</fullName>
    </submittedName>
</protein>
<evidence type="ECO:0000313" key="2">
    <source>
        <dbReference type="EMBL" id="AQQ54695.1"/>
    </source>
</evidence>
<dbReference type="Pfam" id="PF03479">
    <property type="entry name" value="PCC"/>
    <property type="match status" value="1"/>
</dbReference>
<dbReference type="GO" id="GO:0003677">
    <property type="term" value="F:DNA binding"/>
    <property type="evidence" value="ECO:0007669"/>
    <property type="project" value="UniProtKB-KW"/>
</dbReference>
<keyword evidence="2" id="KW-0238">DNA-binding</keyword>
<dbReference type="SUPFAM" id="SSF117856">
    <property type="entry name" value="AF0104/ALDC/Ptd012-like"/>
    <property type="match status" value="1"/>
</dbReference>
<accession>A0A1Q2L2L6</accession>
<dbReference type="EMBL" id="CP019640">
    <property type="protein sequence ID" value="AQQ54695.1"/>
    <property type="molecule type" value="Genomic_DNA"/>
</dbReference>
<gene>
    <name evidence="2" type="ORF">B0X71_17360</name>
</gene>
<dbReference type="Proteomes" id="UP000188184">
    <property type="component" value="Chromosome"/>
</dbReference>
<dbReference type="OrthoDB" id="9791702at2"/>
<dbReference type="InterPro" id="IPR005175">
    <property type="entry name" value="PPC_dom"/>
</dbReference>
<reference evidence="2 3" key="1">
    <citation type="submission" date="2017-02" db="EMBL/GenBank/DDBJ databases">
        <title>The complete genomic sequence of a novel cold adapted crude oil-degrading bacterium Planococcus qaidamina Y42.</title>
        <authorList>
            <person name="Yang R."/>
        </authorList>
    </citation>
    <scope>NUCLEOTIDE SEQUENCE [LARGE SCALE GENOMIC DNA]</scope>
    <source>
        <strain evidence="2 3">Y42</strain>
    </source>
</reference>
<dbReference type="KEGG" id="pmar:B0X71_17360"/>
<dbReference type="Gene3D" id="3.30.1330.80">
    <property type="entry name" value="Hypothetical protein, similar to alpha- acetolactate decarboxylase, domain 2"/>
    <property type="match status" value="1"/>
</dbReference>
<evidence type="ECO:0000259" key="1">
    <source>
        <dbReference type="PROSITE" id="PS51742"/>
    </source>
</evidence>
<keyword evidence="3" id="KW-1185">Reference proteome</keyword>
<dbReference type="PROSITE" id="PS51742">
    <property type="entry name" value="PPC"/>
    <property type="match status" value="1"/>
</dbReference>
<feature type="domain" description="PPC" evidence="1">
    <location>
        <begin position="9"/>
        <end position="156"/>
    </location>
</feature>
<evidence type="ECO:0000313" key="3">
    <source>
        <dbReference type="Proteomes" id="UP000188184"/>
    </source>
</evidence>
<organism evidence="2 3">
    <name type="scientific">Planococcus lenghuensis</name>
    <dbReference type="NCBI Taxonomy" id="2213202"/>
    <lineage>
        <taxon>Bacteria</taxon>
        <taxon>Bacillati</taxon>
        <taxon>Bacillota</taxon>
        <taxon>Bacilli</taxon>
        <taxon>Bacillales</taxon>
        <taxon>Caryophanaceae</taxon>
        <taxon>Planococcus</taxon>
    </lineage>
</organism>
<dbReference type="AlphaFoldDB" id="A0A1Q2L2L6"/>
<dbReference type="CDD" id="cd11378">
    <property type="entry name" value="DUF296"/>
    <property type="match status" value="1"/>
</dbReference>